<dbReference type="OMA" id="NGAVVKW"/>
<protein>
    <recommendedName>
        <fullName evidence="2">Protein TIFY</fullName>
    </recommendedName>
    <alternativeName>
        <fullName evidence="2">Jasmonate ZIM domain-containing protein</fullName>
    </alternativeName>
</protein>
<comment type="function">
    <text evidence="2">Repressor of jasmonate responses.</text>
</comment>
<dbReference type="EMBL" id="PSQE01000001">
    <property type="protein sequence ID" value="RHN78024.1"/>
    <property type="molecule type" value="Genomic_DNA"/>
</dbReference>
<accession>G8A016</accession>
<dbReference type="eggNOG" id="ENOG502QQDB">
    <property type="taxonomic scope" value="Eukaryota"/>
</dbReference>
<organism evidence="5 8">
    <name type="scientific">Medicago truncatula</name>
    <name type="common">Barrel medic</name>
    <name type="synonym">Medicago tribuloides</name>
    <dbReference type="NCBI Taxonomy" id="3880"/>
    <lineage>
        <taxon>Eukaryota</taxon>
        <taxon>Viridiplantae</taxon>
        <taxon>Streptophyta</taxon>
        <taxon>Embryophyta</taxon>
        <taxon>Tracheophyta</taxon>
        <taxon>Spermatophyta</taxon>
        <taxon>Magnoliopsida</taxon>
        <taxon>eudicotyledons</taxon>
        <taxon>Gunneridae</taxon>
        <taxon>Pentapetalae</taxon>
        <taxon>rosids</taxon>
        <taxon>fabids</taxon>
        <taxon>Fabales</taxon>
        <taxon>Fabaceae</taxon>
        <taxon>Papilionoideae</taxon>
        <taxon>50 kb inversion clade</taxon>
        <taxon>NPAAA clade</taxon>
        <taxon>Hologalegina</taxon>
        <taxon>IRL clade</taxon>
        <taxon>Trifolieae</taxon>
        <taxon>Medicago</taxon>
    </lineage>
</organism>
<dbReference type="PaxDb" id="3880-AES84804"/>
<evidence type="ECO:0000313" key="7">
    <source>
        <dbReference type="EnsemblPlants" id="KEH40585"/>
    </source>
</evidence>
<dbReference type="Gramene" id="rna1538">
    <property type="protein sequence ID" value="RHN78024.1"/>
    <property type="gene ID" value="gene1538"/>
</dbReference>
<comment type="similarity">
    <text evidence="1 2">Belongs to the TIFY/JAZ family.</text>
</comment>
<dbReference type="Pfam" id="PF09425">
    <property type="entry name" value="Jas_motif"/>
    <property type="match status" value="1"/>
</dbReference>
<keyword evidence="8" id="KW-1185">Reference proteome</keyword>
<dbReference type="PROSITE" id="PS51320">
    <property type="entry name" value="TIFY"/>
    <property type="match status" value="1"/>
</dbReference>
<feature type="compositionally biased region" description="Low complexity" evidence="3">
    <location>
        <begin position="251"/>
        <end position="265"/>
    </location>
</feature>
<evidence type="ECO:0000256" key="3">
    <source>
        <dbReference type="SAM" id="MobiDB-lite"/>
    </source>
</evidence>
<dbReference type="EnsemblPlants" id="KEH40585">
    <property type="protein sequence ID" value="KEH40585"/>
    <property type="gene ID" value="MTR_1g031930"/>
</dbReference>
<dbReference type="GO" id="GO:0031347">
    <property type="term" value="P:regulation of defense response"/>
    <property type="evidence" value="ECO:0000318"/>
    <property type="project" value="GO_Central"/>
</dbReference>
<reference evidence="5 8" key="1">
    <citation type="journal article" date="2011" name="Nature">
        <title>The Medicago genome provides insight into the evolution of rhizobial symbioses.</title>
        <authorList>
            <person name="Young N.D."/>
            <person name="Debelle F."/>
            <person name="Oldroyd G.E."/>
            <person name="Geurts R."/>
            <person name="Cannon S.B."/>
            <person name="Udvardi M.K."/>
            <person name="Benedito V.A."/>
            <person name="Mayer K.F."/>
            <person name="Gouzy J."/>
            <person name="Schoof H."/>
            <person name="Van de Peer Y."/>
            <person name="Proost S."/>
            <person name="Cook D.R."/>
            <person name="Meyers B.C."/>
            <person name="Spannagl M."/>
            <person name="Cheung F."/>
            <person name="De Mita S."/>
            <person name="Krishnakumar V."/>
            <person name="Gundlach H."/>
            <person name="Zhou S."/>
            <person name="Mudge J."/>
            <person name="Bharti A.K."/>
            <person name="Murray J.D."/>
            <person name="Naoumkina M.A."/>
            <person name="Rosen B."/>
            <person name="Silverstein K.A."/>
            <person name="Tang H."/>
            <person name="Rombauts S."/>
            <person name="Zhao P.X."/>
            <person name="Zhou P."/>
            <person name="Barbe V."/>
            <person name="Bardou P."/>
            <person name="Bechner M."/>
            <person name="Bellec A."/>
            <person name="Berger A."/>
            <person name="Berges H."/>
            <person name="Bidwell S."/>
            <person name="Bisseling T."/>
            <person name="Choisne N."/>
            <person name="Couloux A."/>
            <person name="Denny R."/>
            <person name="Deshpande S."/>
            <person name="Dai X."/>
            <person name="Doyle J.J."/>
            <person name="Dudez A.M."/>
            <person name="Farmer A.D."/>
            <person name="Fouteau S."/>
            <person name="Franken C."/>
            <person name="Gibelin C."/>
            <person name="Gish J."/>
            <person name="Goldstein S."/>
            <person name="Gonzalez A.J."/>
            <person name="Green P.J."/>
            <person name="Hallab A."/>
            <person name="Hartog M."/>
            <person name="Hua A."/>
            <person name="Humphray S.J."/>
            <person name="Jeong D.H."/>
            <person name="Jing Y."/>
            <person name="Jocker A."/>
            <person name="Kenton S.M."/>
            <person name="Kim D.J."/>
            <person name="Klee K."/>
            <person name="Lai H."/>
            <person name="Lang C."/>
            <person name="Lin S."/>
            <person name="Macmil S.L."/>
            <person name="Magdelenat G."/>
            <person name="Matthews L."/>
            <person name="McCorrison J."/>
            <person name="Monaghan E.L."/>
            <person name="Mun J.H."/>
            <person name="Najar F.Z."/>
            <person name="Nicholson C."/>
            <person name="Noirot C."/>
            <person name="O'Bleness M."/>
            <person name="Paule C.R."/>
            <person name="Poulain J."/>
            <person name="Prion F."/>
            <person name="Qin B."/>
            <person name="Qu C."/>
            <person name="Retzel E.F."/>
            <person name="Riddle C."/>
            <person name="Sallet E."/>
            <person name="Samain S."/>
            <person name="Samson N."/>
            <person name="Sanders I."/>
            <person name="Saurat O."/>
            <person name="Scarpelli C."/>
            <person name="Schiex T."/>
            <person name="Segurens B."/>
            <person name="Severin A.J."/>
            <person name="Sherrier D.J."/>
            <person name="Shi R."/>
            <person name="Sims S."/>
            <person name="Singer S.R."/>
            <person name="Sinharoy S."/>
            <person name="Sterck L."/>
            <person name="Viollet A."/>
            <person name="Wang B.B."/>
            <person name="Wang K."/>
            <person name="Wang M."/>
            <person name="Wang X."/>
            <person name="Warfsmann J."/>
            <person name="Weissenbach J."/>
            <person name="White D.D."/>
            <person name="White J.D."/>
            <person name="Wiley G.B."/>
            <person name="Wincker P."/>
            <person name="Xing Y."/>
            <person name="Yang L."/>
            <person name="Yao Z."/>
            <person name="Ying F."/>
            <person name="Zhai J."/>
            <person name="Zhou L."/>
            <person name="Zuber A."/>
            <person name="Denarie J."/>
            <person name="Dixon R.A."/>
            <person name="May G.D."/>
            <person name="Schwartz D.C."/>
            <person name="Rogers J."/>
            <person name="Quetier F."/>
            <person name="Town C.D."/>
            <person name="Roe B.A."/>
        </authorList>
    </citation>
    <scope>NUCLEOTIDE SEQUENCE [LARGE SCALE GENOMIC DNA]</scope>
    <source>
        <strain evidence="5">A17</strain>
        <strain evidence="7 8">cv. Jemalong A17</strain>
    </source>
</reference>
<dbReference type="Pfam" id="PF06200">
    <property type="entry name" value="tify"/>
    <property type="match status" value="1"/>
</dbReference>
<feature type="region of interest" description="Disordered" evidence="3">
    <location>
        <begin position="1"/>
        <end position="23"/>
    </location>
</feature>
<dbReference type="InterPro" id="IPR040390">
    <property type="entry name" value="TIFY/JAZ"/>
</dbReference>
<dbReference type="GO" id="GO:0005634">
    <property type="term" value="C:nucleus"/>
    <property type="evidence" value="ECO:0000318"/>
    <property type="project" value="GO_Central"/>
</dbReference>
<dbReference type="EMBL" id="CM001217">
    <property type="protein sequence ID" value="KEH40585.1"/>
    <property type="molecule type" value="Genomic_DNA"/>
</dbReference>
<dbReference type="Proteomes" id="UP000265566">
    <property type="component" value="Chromosome 1"/>
</dbReference>
<sequence>MERDFLSLCSKESSPEINNEGSKNSGFSNVSAVKWPFLNKVAVHSYLTPFKVSEDDKAKMISSGFIQNSFKHDGQVGIHFSVNQYPVQHNVNFMNRHHDVKMFPISNQANSLSAVHPLLKNHLATFGQNINGANAKQSLLGGLPVTAPHSVLPIVGTVAGLVEPCEKPSAPAPQLTMFYGGTVNIFNDITPEKAQAIMLLAGSGLSAASNRAQPEVQASSSKFASGDDGLPISPPVYIPPCSGISSPLSVSSHTGPQPGSGSSSSDEFMAAKTSRGPTPTTSACKVVTPKVVNATTMIPSAIPQARKASLARFLEKRKERVMSTAPYNLNKKSEDAQMPNSMGANISATTGTANMLVANQG</sequence>
<reference evidence="7" key="3">
    <citation type="submission" date="2015-04" db="UniProtKB">
        <authorList>
            <consortium name="EnsemblPlants"/>
        </authorList>
    </citation>
    <scope>IDENTIFICATION</scope>
    <source>
        <strain evidence="7">cv. Jemalong A17</strain>
    </source>
</reference>
<feature type="domain" description="Tify" evidence="4">
    <location>
        <begin position="168"/>
        <end position="203"/>
    </location>
</feature>
<dbReference type="STRING" id="3880.G8A016"/>
<dbReference type="PANTHER" id="PTHR33077:SF90">
    <property type="entry name" value="PROTEIN TIFY 7"/>
    <property type="match status" value="1"/>
</dbReference>
<evidence type="ECO:0000256" key="1">
    <source>
        <dbReference type="ARBA" id="ARBA00008614"/>
    </source>
</evidence>
<evidence type="ECO:0000313" key="5">
    <source>
        <dbReference type="EMBL" id="KEH40585.1"/>
    </source>
</evidence>
<reference evidence="5 8" key="2">
    <citation type="journal article" date="2014" name="BMC Genomics">
        <title>An improved genome release (version Mt4.0) for the model legume Medicago truncatula.</title>
        <authorList>
            <person name="Tang H."/>
            <person name="Krishnakumar V."/>
            <person name="Bidwell S."/>
            <person name="Rosen B."/>
            <person name="Chan A."/>
            <person name="Zhou S."/>
            <person name="Gentzbittel L."/>
            <person name="Childs K.L."/>
            <person name="Yandell M."/>
            <person name="Gundlach H."/>
            <person name="Mayer K.F."/>
            <person name="Schwartz D.C."/>
            <person name="Town C.D."/>
        </authorList>
    </citation>
    <scope>GENOME REANNOTATION</scope>
    <source>
        <strain evidence="5">A17</strain>
        <strain evidence="7 8">cv. Jemalong A17</strain>
    </source>
</reference>
<feature type="region of interest" description="Disordered" evidence="3">
    <location>
        <begin position="247"/>
        <end position="282"/>
    </location>
</feature>
<dbReference type="OrthoDB" id="1939212at2759"/>
<dbReference type="InterPro" id="IPR018467">
    <property type="entry name" value="CCT_CS"/>
</dbReference>
<dbReference type="GO" id="GO:2000022">
    <property type="term" value="P:regulation of jasmonic acid mediated signaling pathway"/>
    <property type="evidence" value="ECO:0000318"/>
    <property type="project" value="GO_Central"/>
</dbReference>
<gene>
    <name evidence="7" type="primary">25482514</name>
    <name evidence="5" type="ordered locus">MTR_1g031930</name>
    <name evidence="6" type="ORF">MtrunA17_Chr1g0161031</name>
</gene>
<name>G8A016_MEDTR</name>
<comment type="domain">
    <text evidence="2">The jas domain is required for interaction with COI1.</text>
</comment>
<evidence type="ECO:0000313" key="8">
    <source>
        <dbReference type="Proteomes" id="UP000002051"/>
    </source>
</evidence>
<evidence type="ECO:0000259" key="4">
    <source>
        <dbReference type="PROSITE" id="PS51320"/>
    </source>
</evidence>
<dbReference type="GO" id="GO:0009611">
    <property type="term" value="P:response to wounding"/>
    <property type="evidence" value="ECO:0000318"/>
    <property type="project" value="GO_Central"/>
</dbReference>
<dbReference type="KEGG" id="mtr:25482514"/>
<reference evidence="6" key="4">
    <citation type="journal article" date="2018" name="Nat. Plants">
        <title>Whole-genome landscape of Medicago truncatula symbiotic genes.</title>
        <authorList>
            <person name="Pecrix Y."/>
            <person name="Gamas P."/>
            <person name="Carrere S."/>
        </authorList>
    </citation>
    <scope>NUCLEOTIDE SEQUENCE</scope>
    <source>
        <tissue evidence="6">Leaves</tissue>
    </source>
</reference>
<dbReference type="SMR" id="G8A016"/>
<proteinExistence type="inferred from homology"/>
<dbReference type="Proteomes" id="UP000002051">
    <property type="component" value="Unassembled WGS sequence"/>
</dbReference>
<keyword evidence="2" id="KW-1184">Jasmonic acid signaling pathway</keyword>
<dbReference type="InterPro" id="IPR010399">
    <property type="entry name" value="Tify_dom"/>
</dbReference>
<evidence type="ECO:0000313" key="6">
    <source>
        <dbReference type="EMBL" id="RHN78024.1"/>
    </source>
</evidence>
<feature type="compositionally biased region" description="Polar residues" evidence="3">
    <location>
        <begin position="10"/>
        <end position="23"/>
    </location>
</feature>
<dbReference type="SMART" id="SM00979">
    <property type="entry name" value="TIFY"/>
    <property type="match status" value="1"/>
</dbReference>
<dbReference type="AlphaFoldDB" id="G8A016"/>
<dbReference type="PANTHER" id="PTHR33077">
    <property type="entry name" value="PROTEIN TIFY 4A-RELATED-RELATED"/>
    <property type="match status" value="1"/>
</dbReference>
<comment type="subcellular location">
    <subcellularLocation>
        <location evidence="2">Nucleus</location>
    </subcellularLocation>
</comment>
<evidence type="ECO:0000256" key="2">
    <source>
        <dbReference type="RuleBase" id="RU369065"/>
    </source>
</evidence>
<keyword evidence="2" id="KW-0539">Nucleus</keyword>